<evidence type="ECO:0000313" key="2">
    <source>
        <dbReference type="EMBL" id="PHY94740.1"/>
    </source>
</evidence>
<dbReference type="GO" id="GO:0006935">
    <property type="term" value="P:chemotaxis"/>
    <property type="evidence" value="ECO:0007669"/>
    <property type="project" value="InterPro"/>
</dbReference>
<keyword evidence="3" id="KW-1185">Reference proteome</keyword>
<dbReference type="Gene3D" id="2.40.50.180">
    <property type="entry name" value="CheA-289, Domain 4"/>
    <property type="match status" value="1"/>
</dbReference>
<comment type="caution">
    <text evidence="2">The sequence shown here is derived from an EMBL/GenBank/DDBJ whole genome shotgun (WGS) entry which is preliminary data.</text>
</comment>
<dbReference type="OrthoDB" id="3291462at2"/>
<dbReference type="PANTHER" id="PTHR22617:SF23">
    <property type="entry name" value="CHEMOTAXIS PROTEIN CHEW"/>
    <property type="match status" value="1"/>
</dbReference>
<dbReference type="Gene3D" id="2.30.30.40">
    <property type="entry name" value="SH3 Domains"/>
    <property type="match status" value="1"/>
</dbReference>
<dbReference type="InterPro" id="IPR036061">
    <property type="entry name" value="CheW-like_dom_sf"/>
</dbReference>
<dbReference type="SUPFAM" id="SSF50341">
    <property type="entry name" value="CheW-like"/>
    <property type="match status" value="1"/>
</dbReference>
<dbReference type="EMBL" id="PEBQ01000074">
    <property type="protein sequence ID" value="PHY94740.1"/>
    <property type="molecule type" value="Genomic_DNA"/>
</dbReference>
<dbReference type="Proteomes" id="UP000228751">
    <property type="component" value="Unassembled WGS sequence"/>
</dbReference>
<dbReference type="InterPro" id="IPR039315">
    <property type="entry name" value="CheW"/>
</dbReference>
<gene>
    <name evidence="2" type="ORF">CSR02_04790</name>
</gene>
<name>A0A2G4RE15_9PROT</name>
<dbReference type="SMART" id="SM00260">
    <property type="entry name" value="CheW"/>
    <property type="match status" value="1"/>
</dbReference>
<dbReference type="GO" id="GO:0005829">
    <property type="term" value="C:cytosol"/>
    <property type="evidence" value="ECO:0007669"/>
    <property type="project" value="TreeGrafter"/>
</dbReference>
<dbReference type="PROSITE" id="PS50851">
    <property type="entry name" value="CHEW"/>
    <property type="match status" value="1"/>
</dbReference>
<dbReference type="AlphaFoldDB" id="A0A2G4RE15"/>
<dbReference type="Pfam" id="PF01584">
    <property type="entry name" value="CheW"/>
    <property type="match status" value="1"/>
</dbReference>
<feature type="domain" description="CheW-like" evidence="1">
    <location>
        <begin position="18"/>
        <end position="160"/>
    </location>
</feature>
<dbReference type="InterPro" id="IPR002545">
    <property type="entry name" value="CheW-lke_dom"/>
</dbReference>
<evidence type="ECO:0000313" key="3">
    <source>
        <dbReference type="Proteomes" id="UP000228751"/>
    </source>
</evidence>
<dbReference type="RefSeq" id="WP_099540766.1">
    <property type="nucleotide sequence ID" value="NZ_PEBQ01000074.1"/>
</dbReference>
<proteinExistence type="predicted"/>
<protein>
    <submittedName>
        <fullName evidence="2">Chemotaxis protein CheW</fullName>
    </submittedName>
</protein>
<accession>A0A2G4RE15</accession>
<evidence type="ECO:0000259" key="1">
    <source>
        <dbReference type="PROSITE" id="PS50851"/>
    </source>
</evidence>
<sequence>MRYASNNGDLADKAVSTKEQMILFSIGQPDENQQEYCIPILMIKEIREFERPTKLPHSPHYVEGAINLRGNILPVINLATNLGVQPELNNPRRIVVIVEYEGRTFGLLVDRVVGITDISSGEIQPVSVDASTSELSGLVMVEDKMIGILRLDNIVSQLVGGSGGAAAMEF</sequence>
<reference evidence="2 3" key="1">
    <citation type="submission" date="2017-10" db="EMBL/GenBank/DDBJ databases">
        <title>Genomic analysis of the genus Acetobacter.</title>
        <authorList>
            <person name="Kim K.H."/>
            <person name="Chun B.H."/>
            <person name="Son A.R."/>
            <person name="Jeon C.O."/>
        </authorList>
    </citation>
    <scope>NUCLEOTIDE SEQUENCE [LARGE SCALE GENOMIC DNA]</scope>
    <source>
        <strain evidence="2 3">LHT 2458</strain>
    </source>
</reference>
<dbReference type="PANTHER" id="PTHR22617">
    <property type="entry name" value="CHEMOTAXIS SENSOR HISTIDINE KINASE-RELATED"/>
    <property type="match status" value="1"/>
</dbReference>
<organism evidence="2 3">
    <name type="scientific">Acetobacter pomorum</name>
    <dbReference type="NCBI Taxonomy" id="65959"/>
    <lineage>
        <taxon>Bacteria</taxon>
        <taxon>Pseudomonadati</taxon>
        <taxon>Pseudomonadota</taxon>
        <taxon>Alphaproteobacteria</taxon>
        <taxon>Acetobacterales</taxon>
        <taxon>Acetobacteraceae</taxon>
        <taxon>Acetobacter</taxon>
    </lineage>
</organism>
<dbReference type="GO" id="GO:0007165">
    <property type="term" value="P:signal transduction"/>
    <property type="evidence" value="ECO:0007669"/>
    <property type="project" value="InterPro"/>
</dbReference>